<dbReference type="Proteomes" id="UP000057820">
    <property type="component" value="Chromosome 1"/>
</dbReference>
<dbReference type="InterPro" id="IPR012906">
    <property type="entry name" value="PaaX-like_N"/>
</dbReference>
<dbReference type="GO" id="GO:0006351">
    <property type="term" value="P:DNA-templated transcription"/>
    <property type="evidence" value="ECO:0007669"/>
    <property type="project" value="InterPro"/>
</dbReference>
<evidence type="ECO:0000259" key="3">
    <source>
        <dbReference type="Pfam" id="PF20803"/>
    </source>
</evidence>
<dbReference type="RefSeq" id="WP_011207781.1">
    <property type="nucleotide sequence ID" value="NZ_CAACYE020000001.1"/>
</dbReference>
<reference evidence="5" key="1">
    <citation type="submission" date="2015-03" db="EMBL/GenBank/DDBJ databases">
        <authorList>
            <consortium name="Pathogen Informatics"/>
        </authorList>
    </citation>
    <scope>NUCLEOTIDE SEQUENCE [LARGE SCALE GENOMIC DNA]</scope>
    <source>
        <strain evidence="5">NCTC11134</strain>
    </source>
</reference>
<dbReference type="KEGG" id="nfr:ERS450000_02860"/>
<dbReference type="PIRSF" id="PIRSF020623">
    <property type="entry name" value="PaaX"/>
    <property type="match status" value="1"/>
</dbReference>
<dbReference type="Gene3D" id="3.30.70.2650">
    <property type="match status" value="1"/>
</dbReference>
<dbReference type="InterPro" id="IPR013225">
    <property type="entry name" value="PaaX_C"/>
</dbReference>
<dbReference type="InterPro" id="IPR048846">
    <property type="entry name" value="PaaX-like_central"/>
</dbReference>
<dbReference type="AlphaFoldDB" id="A0A0H5NSL0"/>
<dbReference type="PANTHER" id="PTHR30319">
    <property type="entry name" value="PHENYLACETIC ACID REGULATOR-RELATED TRANSCRIPTIONAL REPRESSOR"/>
    <property type="match status" value="1"/>
</dbReference>
<evidence type="ECO:0000259" key="1">
    <source>
        <dbReference type="Pfam" id="PF07848"/>
    </source>
</evidence>
<feature type="domain" description="Transcriptional repressor PaaX-like central Cas2-like" evidence="3">
    <location>
        <begin position="106"/>
        <end position="186"/>
    </location>
</feature>
<name>A0A0H5NSL0_NOCFR</name>
<evidence type="ECO:0000259" key="2">
    <source>
        <dbReference type="Pfam" id="PF08223"/>
    </source>
</evidence>
<dbReference type="GeneID" id="61132069"/>
<dbReference type="Gene3D" id="1.20.58.1460">
    <property type="match status" value="1"/>
</dbReference>
<dbReference type="Gene3D" id="1.10.10.10">
    <property type="entry name" value="Winged helix-like DNA-binding domain superfamily/Winged helix DNA-binding domain"/>
    <property type="match status" value="1"/>
</dbReference>
<dbReference type="EMBL" id="LN868938">
    <property type="protein sequence ID" value="CRY78303.1"/>
    <property type="molecule type" value="Genomic_DNA"/>
</dbReference>
<evidence type="ECO:0000313" key="4">
    <source>
        <dbReference type="EMBL" id="CRY78303.1"/>
    </source>
</evidence>
<gene>
    <name evidence="4" type="primary">paaX</name>
    <name evidence="4" type="ORF">ERS450000_02860</name>
</gene>
<feature type="domain" description="Transcriptional repressor PaaX-like N-terminal" evidence="1">
    <location>
        <begin position="23"/>
        <end position="85"/>
    </location>
</feature>
<proteinExistence type="predicted"/>
<dbReference type="PANTHER" id="PTHR30319:SF1">
    <property type="entry name" value="TRANSCRIPTIONAL REPRESSOR PAAX"/>
    <property type="match status" value="1"/>
</dbReference>
<organism evidence="4 5">
    <name type="scientific">Nocardia farcinica</name>
    <dbReference type="NCBI Taxonomy" id="37329"/>
    <lineage>
        <taxon>Bacteria</taxon>
        <taxon>Bacillati</taxon>
        <taxon>Actinomycetota</taxon>
        <taxon>Actinomycetes</taxon>
        <taxon>Mycobacteriales</taxon>
        <taxon>Nocardiaceae</taxon>
        <taxon>Nocardia</taxon>
    </lineage>
</organism>
<sequence>MTAELEPTGAGTAGGRDTRLAQFIITIFGLCARAEGNWLSVASVVALMADLGAEGQAVRSSISRLKRRGVLVSERHGGAAGYSLAPQTLEVIAEGDIRIFHRTRATEDDGWVVVVFSVPETEREKRHSLRTTLTRLGFGTAAPGVWVAPGNLVRETEQTLQRRGLSSYVDLFRGRHLGFGDPREKVTTWWDLDELTALYTEFLQQYRPVLYRVTSETVTAREAFQLYVPMLTQWRRLPYRDPGIPLSLLPPAWQGEAAGTLFDQLNEVLNPLAHKHALAVIHGKRPQVS</sequence>
<feature type="domain" description="Transcriptional repressor PaaX-like C-terminal" evidence="2">
    <location>
        <begin position="190"/>
        <end position="277"/>
    </location>
</feature>
<dbReference type="InterPro" id="IPR011965">
    <property type="entry name" value="PaaX_trns_reg"/>
</dbReference>
<dbReference type="Pfam" id="PF08223">
    <property type="entry name" value="PaaX_C"/>
    <property type="match status" value="1"/>
</dbReference>
<accession>A0A0H5NSL0</accession>
<protein>
    <submittedName>
        <fullName evidence="4">Phenylacetic acid degradation operon negative regulatory protein paaX</fullName>
    </submittedName>
</protein>
<dbReference type="OMA" id="LLIHEYR"/>
<dbReference type="Pfam" id="PF07848">
    <property type="entry name" value="PaaX"/>
    <property type="match status" value="1"/>
</dbReference>
<dbReference type="InterPro" id="IPR036388">
    <property type="entry name" value="WH-like_DNA-bd_sf"/>
</dbReference>
<dbReference type="Pfam" id="PF20803">
    <property type="entry name" value="PaaX_M"/>
    <property type="match status" value="1"/>
</dbReference>
<evidence type="ECO:0000313" key="5">
    <source>
        <dbReference type="Proteomes" id="UP000057820"/>
    </source>
</evidence>